<organism evidence="1 2">
    <name type="scientific">Dreissena polymorpha</name>
    <name type="common">Zebra mussel</name>
    <name type="synonym">Mytilus polymorpha</name>
    <dbReference type="NCBI Taxonomy" id="45954"/>
    <lineage>
        <taxon>Eukaryota</taxon>
        <taxon>Metazoa</taxon>
        <taxon>Spiralia</taxon>
        <taxon>Lophotrochozoa</taxon>
        <taxon>Mollusca</taxon>
        <taxon>Bivalvia</taxon>
        <taxon>Autobranchia</taxon>
        <taxon>Heteroconchia</taxon>
        <taxon>Euheterodonta</taxon>
        <taxon>Imparidentia</taxon>
        <taxon>Neoheterodontei</taxon>
        <taxon>Myida</taxon>
        <taxon>Dreissenoidea</taxon>
        <taxon>Dreissenidae</taxon>
        <taxon>Dreissena</taxon>
    </lineage>
</organism>
<keyword evidence="2" id="KW-1185">Reference proteome</keyword>
<protein>
    <submittedName>
        <fullName evidence="1">Uncharacterized protein</fullName>
    </submittedName>
</protein>
<gene>
    <name evidence="1" type="ORF">DPMN_131012</name>
</gene>
<proteinExistence type="predicted"/>
<evidence type="ECO:0000313" key="2">
    <source>
        <dbReference type="Proteomes" id="UP000828390"/>
    </source>
</evidence>
<reference evidence="1" key="2">
    <citation type="submission" date="2020-11" db="EMBL/GenBank/DDBJ databases">
        <authorList>
            <person name="McCartney M.A."/>
            <person name="Auch B."/>
            <person name="Kono T."/>
            <person name="Mallez S."/>
            <person name="Becker A."/>
            <person name="Gohl D.M."/>
            <person name="Silverstein K.A.T."/>
            <person name="Koren S."/>
            <person name="Bechman K.B."/>
            <person name="Herman A."/>
            <person name="Abrahante J.E."/>
            <person name="Garbe J."/>
        </authorList>
    </citation>
    <scope>NUCLEOTIDE SEQUENCE</scope>
    <source>
        <strain evidence="1">Duluth1</strain>
        <tissue evidence="1">Whole animal</tissue>
    </source>
</reference>
<accession>A0A9D4JZN6</accession>
<dbReference type="Proteomes" id="UP000828390">
    <property type="component" value="Unassembled WGS sequence"/>
</dbReference>
<sequence length="64" mass="7574">MKKLYSINRFRVKNKIPNMNIENRLRPTCFHANGSGRRFSPNAAYTSANNWFLARSKSPRPRQY</sequence>
<comment type="caution">
    <text evidence="1">The sequence shown here is derived from an EMBL/GenBank/DDBJ whole genome shotgun (WGS) entry which is preliminary data.</text>
</comment>
<dbReference type="EMBL" id="JAIWYP010000005">
    <property type="protein sequence ID" value="KAH3829024.1"/>
    <property type="molecule type" value="Genomic_DNA"/>
</dbReference>
<reference evidence="1" key="1">
    <citation type="journal article" date="2019" name="bioRxiv">
        <title>The Genome of the Zebra Mussel, Dreissena polymorpha: A Resource for Invasive Species Research.</title>
        <authorList>
            <person name="McCartney M.A."/>
            <person name="Auch B."/>
            <person name="Kono T."/>
            <person name="Mallez S."/>
            <person name="Zhang Y."/>
            <person name="Obille A."/>
            <person name="Becker A."/>
            <person name="Abrahante J.E."/>
            <person name="Garbe J."/>
            <person name="Badalamenti J.P."/>
            <person name="Herman A."/>
            <person name="Mangelson H."/>
            <person name="Liachko I."/>
            <person name="Sullivan S."/>
            <person name="Sone E.D."/>
            <person name="Koren S."/>
            <person name="Silverstein K.A.T."/>
            <person name="Beckman K.B."/>
            <person name="Gohl D.M."/>
        </authorList>
    </citation>
    <scope>NUCLEOTIDE SEQUENCE</scope>
    <source>
        <strain evidence="1">Duluth1</strain>
        <tissue evidence="1">Whole animal</tissue>
    </source>
</reference>
<dbReference type="AlphaFoldDB" id="A0A9D4JZN6"/>
<evidence type="ECO:0000313" key="1">
    <source>
        <dbReference type="EMBL" id="KAH3829024.1"/>
    </source>
</evidence>
<name>A0A9D4JZN6_DREPO</name>